<dbReference type="GO" id="GO:0005524">
    <property type="term" value="F:ATP binding"/>
    <property type="evidence" value="ECO:0007669"/>
    <property type="project" value="UniProtKB-KW"/>
</dbReference>
<dbReference type="SMART" id="SM00369">
    <property type="entry name" value="LRR_TYP"/>
    <property type="match status" value="3"/>
</dbReference>
<keyword evidence="3" id="KW-0433">Leucine-rich repeat</keyword>
<dbReference type="Gene3D" id="3.30.200.20">
    <property type="entry name" value="Phosphorylase Kinase, domain 1"/>
    <property type="match status" value="1"/>
</dbReference>
<keyword evidence="7" id="KW-0547">Nucleotide-binding</keyword>
<dbReference type="InterPro" id="IPR001611">
    <property type="entry name" value="Leu-rich_rpt"/>
</dbReference>
<feature type="domain" description="Protein kinase" evidence="15">
    <location>
        <begin position="389"/>
        <end position="668"/>
    </location>
</feature>
<proteinExistence type="predicted"/>
<organism evidence="16 17">
    <name type="scientific">Glycine soja</name>
    <name type="common">Wild soybean</name>
    <dbReference type="NCBI Taxonomy" id="3848"/>
    <lineage>
        <taxon>Eukaryota</taxon>
        <taxon>Viridiplantae</taxon>
        <taxon>Streptophyta</taxon>
        <taxon>Embryophyta</taxon>
        <taxon>Tracheophyta</taxon>
        <taxon>Spermatophyta</taxon>
        <taxon>Magnoliopsida</taxon>
        <taxon>eudicotyledons</taxon>
        <taxon>Gunneridae</taxon>
        <taxon>Pentapetalae</taxon>
        <taxon>rosids</taxon>
        <taxon>fabids</taxon>
        <taxon>Fabales</taxon>
        <taxon>Fabaceae</taxon>
        <taxon>Papilionoideae</taxon>
        <taxon>50 kb inversion clade</taxon>
        <taxon>NPAAA clade</taxon>
        <taxon>indigoferoid/millettioid clade</taxon>
        <taxon>Phaseoleae</taxon>
        <taxon>Glycine</taxon>
        <taxon>Glycine subgen. Soja</taxon>
    </lineage>
</organism>
<dbReference type="Gene3D" id="1.10.510.10">
    <property type="entry name" value="Transferase(Phosphotransferase) domain 1"/>
    <property type="match status" value="2"/>
</dbReference>
<evidence type="ECO:0000256" key="9">
    <source>
        <dbReference type="ARBA" id="ARBA00022989"/>
    </source>
</evidence>
<dbReference type="Gene3D" id="3.80.10.10">
    <property type="entry name" value="Ribonuclease Inhibitor"/>
    <property type="match status" value="2"/>
</dbReference>
<dbReference type="SUPFAM" id="SSF52058">
    <property type="entry name" value="L domain-like"/>
    <property type="match status" value="1"/>
</dbReference>
<gene>
    <name evidence="16" type="ORF">D0Y65_020283</name>
</gene>
<dbReference type="FunFam" id="3.30.200.20:FF:000466">
    <property type="entry name" value="Putative LRR receptor-like serine/threonine-protein kinase"/>
    <property type="match status" value="1"/>
</dbReference>
<name>A0A445JDB5_GLYSO</name>
<keyword evidence="5 14" id="KW-0732">Signal</keyword>
<dbReference type="PROSITE" id="PS50011">
    <property type="entry name" value="PROTEIN_KINASE_DOM"/>
    <property type="match status" value="1"/>
</dbReference>
<sequence>MKPFCRFLILVSLFSLVESSCNSSEEHDLVSKAFKSVSGFNAFSSSFPTNNCSQTHIITSIVLPSQNLSGTISWNYLRNISNLQILDLSGNFLQGHVPSWFWSSSSLLAINLSRNRFGGSILQPTSENTSFSSIQSLNLSYNRFTNSIQLSGFKNLKILDLSHNNLVTLPSGFQNLSNLQHIDLSSCNLQSNVKPISALHSLHYLDLSNNTFTGNFPYDFPPLTTLKFLNISFNNFTSAISVNKFSRFFGKSAFVHAGSNFTYTNDSNKNTKQEAIIEKKQKKRKSKTLIGAASSAASAIVLILLGIWAVRIVIQKRKQRAKKNKWAISMPVPQGMMMMMKSGPFEFETESGSTWVADLKEASSAAVVMFEKPLMNLSFKDLIVATSHFGKESLLAEGRCGPVYRAVLPGDLHVAIKVLEEARDVDPDDSVATFVDLSRLKHPNLLPLSGYCIAGKEKLVLYEYMANGDLGRWLHELPTGDTNVEDWTGDTWEIQNGVVDDGSPEKMGWLTRHRIAVGIARGLAYLHHARSKPVVHGHLVTSNILLADDFEPRIADFGLRPDPDPNFGTETDVYCFGVALVELLTGKGSTAEAVAATRKAVREGHGVRVLDERLRLGGDSVVLSQMVETLRVAFLCTAECPSKRPTMQQVLGLLKDIRPHHQHQHQLVLS</sequence>
<evidence type="ECO:0000256" key="7">
    <source>
        <dbReference type="ARBA" id="ARBA00022741"/>
    </source>
</evidence>
<keyword evidence="11 16" id="KW-0675">Receptor</keyword>
<reference evidence="16 17" key="1">
    <citation type="submission" date="2018-09" db="EMBL/GenBank/DDBJ databases">
        <title>A high-quality reference genome of wild soybean provides a powerful tool to mine soybean genomes.</title>
        <authorList>
            <person name="Xie M."/>
            <person name="Chung C.Y.L."/>
            <person name="Li M.-W."/>
            <person name="Wong F.-L."/>
            <person name="Chan T.-F."/>
            <person name="Lam H.-M."/>
        </authorList>
    </citation>
    <scope>NUCLEOTIDE SEQUENCE [LARGE SCALE GENOMIC DNA]</scope>
    <source>
        <strain evidence="17">cv. W05</strain>
        <tissue evidence="16">Hypocotyl of etiolated seedlings</tissue>
    </source>
</reference>
<protein>
    <submittedName>
        <fullName evidence="16">Calmodulin-binding receptor kinase CaMRLK</fullName>
    </submittedName>
</protein>
<evidence type="ECO:0000256" key="5">
    <source>
        <dbReference type="ARBA" id="ARBA00022729"/>
    </source>
</evidence>
<evidence type="ECO:0000256" key="4">
    <source>
        <dbReference type="ARBA" id="ARBA00022692"/>
    </source>
</evidence>
<keyword evidence="16" id="KW-0418">Kinase</keyword>
<feature type="signal peptide" evidence="14">
    <location>
        <begin position="1"/>
        <end position="19"/>
    </location>
</feature>
<evidence type="ECO:0000256" key="6">
    <source>
        <dbReference type="ARBA" id="ARBA00022737"/>
    </source>
</evidence>
<keyword evidence="17" id="KW-1185">Reference proteome</keyword>
<evidence type="ECO:0000259" key="15">
    <source>
        <dbReference type="PROSITE" id="PS50011"/>
    </source>
</evidence>
<dbReference type="FunFam" id="3.80.10.10:FF:001678">
    <property type="entry name" value="Calmodulin-binding receptor kinase CaMRLK"/>
    <property type="match status" value="1"/>
</dbReference>
<dbReference type="Gramene" id="XM_028387781.1">
    <property type="protein sequence ID" value="XP_028243582.1"/>
    <property type="gene ID" value="LOC114421721"/>
</dbReference>
<evidence type="ECO:0000256" key="13">
    <source>
        <dbReference type="SAM" id="Phobius"/>
    </source>
</evidence>
<evidence type="ECO:0000256" key="14">
    <source>
        <dbReference type="SAM" id="SignalP"/>
    </source>
</evidence>
<dbReference type="Pfam" id="PF07714">
    <property type="entry name" value="PK_Tyr_Ser-Thr"/>
    <property type="match status" value="1"/>
</dbReference>
<comment type="caution">
    <text evidence="16">The sequence shown here is derived from an EMBL/GenBank/DDBJ whole genome shotgun (WGS) entry which is preliminary data.</text>
</comment>
<dbReference type="InterPro" id="IPR001245">
    <property type="entry name" value="Ser-Thr/Tyr_kinase_cat_dom"/>
</dbReference>
<dbReference type="InterPro" id="IPR046959">
    <property type="entry name" value="PRK1-6/SRF4-like"/>
</dbReference>
<evidence type="ECO:0000256" key="10">
    <source>
        <dbReference type="ARBA" id="ARBA00023136"/>
    </source>
</evidence>
<keyword evidence="2" id="KW-0597">Phosphoprotein</keyword>
<evidence type="ECO:0000256" key="8">
    <source>
        <dbReference type="ARBA" id="ARBA00022840"/>
    </source>
</evidence>
<comment type="subcellular location">
    <subcellularLocation>
        <location evidence="1">Membrane</location>
        <topology evidence="1">Single-pass membrane protein</topology>
    </subcellularLocation>
</comment>
<dbReference type="Pfam" id="PF00560">
    <property type="entry name" value="LRR_1"/>
    <property type="match status" value="2"/>
</dbReference>
<feature type="chain" id="PRO_5018973322" evidence="14">
    <location>
        <begin position="20"/>
        <end position="670"/>
    </location>
</feature>
<evidence type="ECO:0000313" key="17">
    <source>
        <dbReference type="Proteomes" id="UP000289340"/>
    </source>
</evidence>
<dbReference type="GO" id="GO:0004672">
    <property type="term" value="F:protein kinase activity"/>
    <property type="evidence" value="ECO:0007669"/>
    <property type="project" value="InterPro"/>
</dbReference>
<keyword evidence="16" id="KW-0808">Transferase</keyword>
<accession>A0A445JDB5</accession>
<dbReference type="PANTHER" id="PTHR48007">
    <property type="entry name" value="LEUCINE-RICH REPEAT RECEPTOR-LIKE PROTEIN KINASE PXC1"/>
    <property type="match status" value="1"/>
</dbReference>
<dbReference type="InterPro" id="IPR011009">
    <property type="entry name" value="Kinase-like_dom_sf"/>
</dbReference>
<feature type="transmembrane region" description="Helical" evidence="13">
    <location>
        <begin position="289"/>
        <end position="314"/>
    </location>
</feature>
<evidence type="ECO:0000256" key="11">
    <source>
        <dbReference type="ARBA" id="ARBA00023170"/>
    </source>
</evidence>
<dbReference type="SUPFAM" id="SSF56112">
    <property type="entry name" value="Protein kinase-like (PK-like)"/>
    <property type="match status" value="1"/>
</dbReference>
<keyword evidence="4 13" id="KW-0812">Transmembrane</keyword>
<dbReference type="InterPro" id="IPR000719">
    <property type="entry name" value="Prot_kinase_dom"/>
</dbReference>
<dbReference type="PROSITE" id="PS51450">
    <property type="entry name" value="LRR"/>
    <property type="match status" value="1"/>
</dbReference>
<keyword evidence="10 13" id="KW-0472">Membrane</keyword>
<keyword evidence="8" id="KW-0067">ATP-binding</keyword>
<dbReference type="Proteomes" id="UP000289340">
    <property type="component" value="Chromosome 8"/>
</dbReference>
<keyword evidence="9 13" id="KW-1133">Transmembrane helix</keyword>
<dbReference type="InterPro" id="IPR003591">
    <property type="entry name" value="Leu-rich_rpt_typical-subtyp"/>
</dbReference>
<dbReference type="PANTHER" id="PTHR48007:SF84">
    <property type="entry name" value="(WILD MALAYSIAN BANANA) HYPOTHETICAL PROTEIN"/>
    <property type="match status" value="1"/>
</dbReference>
<dbReference type="AlphaFoldDB" id="A0A445JDB5"/>
<evidence type="ECO:0000313" key="16">
    <source>
        <dbReference type="EMBL" id="RZB96439.1"/>
    </source>
</evidence>
<dbReference type="GO" id="GO:0016020">
    <property type="term" value="C:membrane"/>
    <property type="evidence" value="ECO:0007669"/>
    <property type="project" value="UniProtKB-SubCell"/>
</dbReference>
<evidence type="ECO:0000256" key="3">
    <source>
        <dbReference type="ARBA" id="ARBA00022614"/>
    </source>
</evidence>
<evidence type="ECO:0000256" key="12">
    <source>
        <dbReference type="ARBA" id="ARBA00023180"/>
    </source>
</evidence>
<evidence type="ECO:0000256" key="2">
    <source>
        <dbReference type="ARBA" id="ARBA00022553"/>
    </source>
</evidence>
<keyword evidence="12" id="KW-0325">Glycoprotein</keyword>
<keyword evidence="6" id="KW-0677">Repeat</keyword>
<evidence type="ECO:0000256" key="1">
    <source>
        <dbReference type="ARBA" id="ARBA00004167"/>
    </source>
</evidence>
<dbReference type="Pfam" id="PF13855">
    <property type="entry name" value="LRR_8"/>
    <property type="match status" value="1"/>
</dbReference>
<dbReference type="InterPro" id="IPR032675">
    <property type="entry name" value="LRR_dom_sf"/>
</dbReference>
<dbReference type="EMBL" id="QZWG01000008">
    <property type="protein sequence ID" value="RZB96439.1"/>
    <property type="molecule type" value="Genomic_DNA"/>
</dbReference>